<accession>W9V8A2</accession>
<dbReference type="RefSeq" id="WP_157726352.1">
    <property type="nucleotide sequence ID" value="NZ_AONC01000023.1"/>
</dbReference>
<evidence type="ECO:0000313" key="2">
    <source>
        <dbReference type="Proteomes" id="UP000019460"/>
    </source>
</evidence>
<dbReference type="AlphaFoldDB" id="W9V8A2"/>
<proteinExistence type="predicted"/>
<keyword evidence="2" id="KW-1185">Reference proteome</keyword>
<dbReference type="EMBL" id="AONC01000023">
    <property type="protein sequence ID" value="EXJ15659.1"/>
    <property type="molecule type" value="Genomic_DNA"/>
</dbReference>
<organism evidence="1 2">
    <name type="scientific">Imhoffiella purpurea</name>
    <dbReference type="NCBI Taxonomy" id="1249627"/>
    <lineage>
        <taxon>Bacteria</taxon>
        <taxon>Pseudomonadati</taxon>
        <taxon>Pseudomonadota</taxon>
        <taxon>Gammaproteobacteria</taxon>
        <taxon>Chromatiales</taxon>
        <taxon>Chromatiaceae</taxon>
        <taxon>Imhoffiella</taxon>
    </lineage>
</organism>
<gene>
    <name evidence="1" type="ORF">D779_1166</name>
</gene>
<reference evidence="1 2" key="1">
    <citation type="submission" date="2012-11" db="EMBL/GenBank/DDBJ databases">
        <title>Genome assembly of Thiorhodococcus sp. AK35.</title>
        <authorList>
            <person name="Nupur N."/>
            <person name="Khatri I."/>
            <person name="Subramanian S."/>
            <person name="Pinnaka A."/>
        </authorList>
    </citation>
    <scope>NUCLEOTIDE SEQUENCE [LARGE SCALE GENOMIC DNA]</scope>
    <source>
        <strain evidence="1 2">AK35</strain>
    </source>
</reference>
<dbReference type="Proteomes" id="UP000019460">
    <property type="component" value="Unassembled WGS sequence"/>
</dbReference>
<comment type="caution">
    <text evidence="1">The sequence shown here is derived from an EMBL/GenBank/DDBJ whole genome shotgun (WGS) entry which is preliminary data.</text>
</comment>
<evidence type="ECO:0000313" key="1">
    <source>
        <dbReference type="EMBL" id="EXJ15659.1"/>
    </source>
</evidence>
<name>W9V8A2_9GAMM</name>
<sequence length="487" mass="53243">MSRPIDEMRVTLPQEVKQVYAGDLAAARWLGGREVRAGVPGEARAARVQEQRRIAEPPGLWKRFLNAVGIRRFTPEESYRARTHALSGKLRDVVTRLSTGHATKDALLGPMRDIASDIRTLALTVLANDPQMGSLIGQRRALLDRMQAGGPAAGTGAEESAAIERRVDAMLHDTERAIVGARLEALVTPMSDETLHRLRGVAEETLDRFRSQLPNRDKKSEEIGTLPEGPMKDQELALRDREYASYGQPIGLAMTLVDAADKALASRDAARQWETSGTGAIDVEGYRAAATPLLKGLESRLAPASEPRDQFQNTFRDTSRNMRFSVNGEPLAICQLGDHKADEPVARNAYVTDKERIAAKFGENAPKVLALLDQQLITQIANPLFKHATVEIGNPPGPCAMKSMNSAGRAGALQASMNVVGGENGVTFEVNIRRVVAEMEDQAGRTHRFDPDRSHLDVSYKIAITPDNHLIFDGEPTLAYHLKGSET</sequence>
<dbReference type="OrthoDB" id="9818481at2"/>
<dbReference type="STRING" id="1249627.D779_1166"/>
<protein>
    <submittedName>
        <fullName evidence="1">Uncharacterized protein</fullName>
    </submittedName>
</protein>